<dbReference type="GO" id="GO:0006355">
    <property type="term" value="P:regulation of DNA-templated transcription"/>
    <property type="evidence" value="ECO:0007669"/>
    <property type="project" value="InterPro"/>
</dbReference>
<dbReference type="InterPro" id="IPR022789">
    <property type="entry name" value="ParD"/>
</dbReference>
<accession>A0A495DK84</accession>
<dbReference type="Gene3D" id="6.10.10.120">
    <property type="entry name" value="Antitoxin ParD1-like"/>
    <property type="match status" value="1"/>
</dbReference>
<dbReference type="SUPFAM" id="SSF47598">
    <property type="entry name" value="Ribbon-helix-helix"/>
    <property type="match status" value="1"/>
</dbReference>
<proteinExistence type="inferred from homology"/>
<gene>
    <name evidence="3" type="ORF">C7435_0927</name>
</gene>
<dbReference type="InterPro" id="IPR010985">
    <property type="entry name" value="Ribbon_hlx_hlx"/>
</dbReference>
<dbReference type="AlphaFoldDB" id="A0A495DK84"/>
<comment type="caution">
    <text evidence="3">The sequence shown here is derived from an EMBL/GenBank/DDBJ whole genome shotgun (WGS) entry which is preliminary data.</text>
</comment>
<reference evidence="3 4" key="1">
    <citation type="submission" date="2018-10" db="EMBL/GenBank/DDBJ databases">
        <title>Genomic Encyclopedia of Type Strains, Phase IV (KMG-IV): sequencing the most valuable type-strain genomes for metagenomic binning, comparative biology and taxonomic classification.</title>
        <authorList>
            <person name="Goeker M."/>
        </authorList>
    </citation>
    <scope>NUCLEOTIDE SEQUENCE [LARGE SCALE GENOMIC DNA]</scope>
    <source>
        <strain evidence="3 4">DSM 4734</strain>
    </source>
</reference>
<organism evidence="3 4">
    <name type="scientific">Maricaulis maris</name>
    <dbReference type="NCBI Taxonomy" id="74318"/>
    <lineage>
        <taxon>Bacteria</taxon>
        <taxon>Pseudomonadati</taxon>
        <taxon>Pseudomonadota</taxon>
        <taxon>Alphaproteobacteria</taxon>
        <taxon>Maricaulales</taxon>
        <taxon>Maricaulaceae</taxon>
        <taxon>Maricaulis</taxon>
    </lineage>
</organism>
<evidence type="ECO:0000313" key="3">
    <source>
        <dbReference type="EMBL" id="RKR02982.1"/>
    </source>
</evidence>
<dbReference type="EMBL" id="RBIM01000002">
    <property type="protein sequence ID" value="RKR02982.1"/>
    <property type="molecule type" value="Genomic_DNA"/>
</dbReference>
<dbReference type="NCBIfam" id="TIGR02606">
    <property type="entry name" value="antidote_CC2985"/>
    <property type="match status" value="1"/>
</dbReference>
<protein>
    <submittedName>
        <fullName evidence="3">Antitoxin ParD1/3/4</fullName>
    </submittedName>
</protein>
<name>A0A495DK84_9PROT</name>
<dbReference type="RefSeq" id="WP_121210222.1">
    <property type="nucleotide sequence ID" value="NZ_RBIM01000002.1"/>
</dbReference>
<evidence type="ECO:0000313" key="4">
    <source>
        <dbReference type="Proteomes" id="UP000273675"/>
    </source>
</evidence>
<keyword evidence="2" id="KW-1277">Toxin-antitoxin system</keyword>
<dbReference type="OrthoDB" id="9815501at2"/>
<evidence type="ECO:0000256" key="2">
    <source>
        <dbReference type="ARBA" id="ARBA00022649"/>
    </source>
</evidence>
<dbReference type="PANTHER" id="PTHR36582:SF2">
    <property type="entry name" value="ANTITOXIN PARD"/>
    <property type="match status" value="1"/>
</dbReference>
<dbReference type="Pfam" id="PF03693">
    <property type="entry name" value="ParD_antitoxin"/>
    <property type="match status" value="1"/>
</dbReference>
<dbReference type="PANTHER" id="PTHR36582">
    <property type="entry name" value="ANTITOXIN PARD"/>
    <property type="match status" value="1"/>
</dbReference>
<comment type="similarity">
    <text evidence="1">Belongs to the ParD antitoxin family.</text>
</comment>
<dbReference type="InterPro" id="IPR038296">
    <property type="entry name" value="ParD_sf"/>
</dbReference>
<dbReference type="Proteomes" id="UP000273675">
    <property type="component" value="Unassembled WGS sequence"/>
</dbReference>
<sequence length="82" mass="8954">MASTSLSLGPHWESYIRDEVASGRYGTASEVVRAALRELEGRGARLAALQRHVREGLGEADQEAFIDHYDIEAIIAEAGREA</sequence>
<evidence type="ECO:0000256" key="1">
    <source>
        <dbReference type="ARBA" id="ARBA00008580"/>
    </source>
</evidence>